<dbReference type="InterPro" id="IPR027417">
    <property type="entry name" value="P-loop_NTPase"/>
</dbReference>
<dbReference type="RefSeq" id="WP_187529530.1">
    <property type="nucleotide sequence ID" value="NZ_CP060724.1"/>
</dbReference>
<evidence type="ECO:0000256" key="5">
    <source>
        <dbReference type="ARBA" id="ARBA00048594"/>
    </source>
</evidence>
<reference evidence="7 8" key="1">
    <citation type="submission" date="2020-08" db="EMBL/GenBank/DDBJ databases">
        <title>Genome sequence of Weissella diestrammenae KACC 16890T.</title>
        <authorList>
            <person name="Hyun D.-W."/>
            <person name="Bae J.-W."/>
        </authorList>
    </citation>
    <scope>NUCLEOTIDE SEQUENCE [LARGE SCALE GENOMIC DNA]</scope>
    <source>
        <strain evidence="7 8">KACC 16890</strain>
    </source>
</reference>
<comment type="function">
    <text evidence="1">Essential for recycling GMP and indirectly, cGMP.</text>
</comment>
<dbReference type="GO" id="GO:0004385">
    <property type="term" value="F:GMP kinase activity"/>
    <property type="evidence" value="ECO:0007669"/>
    <property type="project" value="UniProtKB-EC"/>
</dbReference>
<evidence type="ECO:0000313" key="7">
    <source>
        <dbReference type="EMBL" id="QNN75698.1"/>
    </source>
</evidence>
<comment type="catalytic activity">
    <reaction evidence="5">
        <text>GMP + ATP = GDP + ADP</text>
        <dbReference type="Rhea" id="RHEA:20780"/>
        <dbReference type="ChEBI" id="CHEBI:30616"/>
        <dbReference type="ChEBI" id="CHEBI:58115"/>
        <dbReference type="ChEBI" id="CHEBI:58189"/>
        <dbReference type="ChEBI" id="CHEBI:456216"/>
        <dbReference type="EC" id="2.7.4.8"/>
    </reaction>
</comment>
<dbReference type="SMART" id="SM00072">
    <property type="entry name" value="GuKc"/>
    <property type="match status" value="1"/>
</dbReference>
<protein>
    <submittedName>
        <fullName evidence="7">AAA family ATPase</fullName>
    </submittedName>
</protein>
<dbReference type="InterPro" id="IPR008145">
    <property type="entry name" value="GK/Ca_channel_bsu"/>
</dbReference>
<evidence type="ECO:0000313" key="8">
    <source>
        <dbReference type="Proteomes" id="UP000515800"/>
    </source>
</evidence>
<keyword evidence="8" id="KW-1185">Reference proteome</keyword>
<proteinExistence type="inferred from homology"/>
<organism evidence="7 8">
    <name type="scientific">Weissella diestrammenae</name>
    <dbReference type="NCBI Taxonomy" id="1162633"/>
    <lineage>
        <taxon>Bacteria</taxon>
        <taxon>Bacillati</taxon>
        <taxon>Bacillota</taxon>
        <taxon>Bacilli</taxon>
        <taxon>Lactobacillales</taxon>
        <taxon>Lactobacillaceae</taxon>
        <taxon>Weissella</taxon>
    </lineage>
</organism>
<dbReference type="SUPFAM" id="SSF52540">
    <property type="entry name" value="P-loop containing nucleoside triphosphate hydrolases"/>
    <property type="match status" value="1"/>
</dbReference>
<sequence length="188" mass="21220">MSEKIFVITGNTGTGKTTVANYLADFYQMPKVVTHTTRLPRTGEQNGIDYYFESDTSFETMHYLERVEYDHKKYGSSHEGLSRAWEKNSYITIVLDTAGAITYAQTLGARAVIIFMTVSDINILKLRLVTRGDYEGNVAKRLESDEYQRDRELPAALAGVAHVVVNDDWAETKHTIDQIVQTAVNQTD</sequence>
<keyword evidence="3" id="KW-0808">Transferase</keyword>
<evidence type="ECO:0000256" key="2">
    <source>
        <dbReference type="ARBA" id="ARBA00005790"/>
    </source>
</evidence>
<dbReference type="Proteomes" id="UP000515800">
    <property type="component" value="Chromosome"/>
</dbReference>
<accession>A0A7G9T6H3</accession>
<dbReference type="AlphaFoldDB" id="A0A7G9T6H3"/>
<dbReference type="KEGG" id="wdi:H9L19_02180"/>
<evidence type="ECO:0000259" key="6">
    <source>
        <dbReference type="PROSITE" id="PS50052"/>
    </source>
</evidence>
<evidence type="ECO:0000256" key="4">
    <source>
        <dbReference type="ARBA" id="ARBA00022777"/>
    </source>
</evidence>
<keyword evidence="4" id="KW-0418">Kinase</keyword>
<dbReference type="InterPro" id="IPR008144">
    <property type="entry name" value="Guanylate_kin-like_dom"/>
</dbReference>
<dbReference type="PROSITE" id="PS50052">
    <property type="entry name" value="GUANYLATE_KINASE_2"/>
    <property type="match status" value="1"/>
</dbReference>
<comment type="similarity">
    <text evidence="2">Belongs to the guanylate kinase family.</text>
</comment>
<dbReference type="GO" id="GO:0005829">
    <property type="term" value="C:cytosol"/>
    <property type="evidence" value="ECO:0007669"/>
    <property type="project" value="TreeGrafter"/>
</dbReference>
<dbReference type="Pfam" id="PF00625">
    <property type="entry name" value="Guanylate_kin"/>
    <property type="match status" value="1"/>
</dbReference>
<name>A0A7G9T6H3_9LACO</name>
<dbReference type="PANTHER" id="PTHR23117:SF13">
    <property type="entry name" value="GUANYLATE KINASE"/>
    <property type="match status" value="1"/>
</dbReference>
<dbReference type="EMBL" id="CP060724">
    <property type="protein sequence ID" value="QNN75698.1"/>
    <property type="molecule type" value="Genomic_DNA"/>
</dbReference>
<feature type="domain" description="Guanylate kinase-like" evidence="6">
    <location>
        <begin position="3"/>
        <end position="181"/>
    </location>
</feature>
<gene>
    <name evidence="7" type="ORF">H9L19_02180</name>
</gene>
<evidence type="ECO:0000256" key="3">
    <source>
        <dbReference type="ARBA" id="ARBA00022679"/>
    </source>
</evidence>
<dbReference type="Gene3D" id="3.40.50.300">
    <property type="entry name" value="P-loop containing nucleotide triphosphate hydrolases"/>
    <property type="match status" value="1"/>
</dbReference>
<evidence type="ECO:0000256" key="1">
    <source>
        <dbReference type="ARBA" id="ARBA00003531"/>
    </source>
</evidence>
<dbReference type="PANTHER" id="PTHR23117">
    <property type="entry name" value="GUANYLATE KINASE-RELATED"/>
    <property type="match status" value="1"/>
</dbReference>